<evidence type="ECO:0000256" key="3">
    <source>
        <dbReference type="ARBA" id="ARBA00004496"/>
    </source>
</evidence>
<feature type="binding site" evidence="9">
    <location>
        <position position="9"/>
    </location>
    <ligand>
        <name>a divalent metal cation</name>
        <dbReference type="ChEBI" id="CHEBI:60240"/>
    </ligand>
</feature>
<evidence type="ECO:0000256" key="8">
    <source>
        <dbReference type="ARBA" id="ARBA00022801"/>
    </source>
</evidence>
<dbReference type="PATRIC" id="fig|1303518.3.peg.2640"/>
<dbReference type="InterPro" id="IPR002828">
    <property type="entry name" value="SurE-like_Pase/nucleotidase"/>
</dbReference>
<dbReference type="SUPFAM" id="SSF64167">
    <property type="entry name" value="SurE-like"/>
    <property type="match status" value="1"/>
</dbReference>
<accession>S0EXV3</accession>
<protein>
    <recommendedName>
        <fullName evidence="9">5'-nucleotidase SurE</fullName>
        <ecNumber evidence="9">3.1.3.5</ecNumber>
    </recommendedName>
    <alternativeName>
        <fullName evidence="9">Nucleoside 5'-monophosphate phosphohydrolase</fullName>
    </alternativeName>
</protein>
<dbReference type="GO" id="GO:0008253">
    <property type="term" value="F:5'-nucleotidase activity"/>
    <property type="evidence" value="ECO:0007669"/>
    <property type="project" value="UniProtKB-UniRule"/>
</dbReference>
<dbReference type="InParanoid" id="S0EXV3"/>
<evidence type="ECO:0000256" key="5">
    <source>
        <dbReference type="ARBA" id="ARBA00022490"/>
    </source>
</evidence>
<dbReference type="EC" id="3.1.3.5" evidence="9"/>
<dbReference type="FunFam" id="3.40.1210.10:FF:000001">
    <property type="entry name" value="5'/3'-nucleotidase SurE"/>
    <property type="match status" value="1"/>
</dbReference>
<organism evidence="11 12">
    <name type="scientific">Chthonomonas calidirosea (strain DSM 23976 / ICMP 18418 / T49)</name>
    <dbReference type="NCBI Taxonomy" id="1303518"/>
    <lineage>
        <taxon>Bacteria</taxon>
        <taxon>Bacillati</taxon>
        <taxon>Armatimonadota</taxon>
        <taxon>Chthonomonadia</taxon>
        <taxon>Chthonomonadales</taxon>
        <taxon>Chthonomonadaceae</taxon>
        <taxon>Chthonomonas</taxon>
    </lineage>
</organism>
<keyword evidence="7 9" id="KW-0547">Nucleotide-binding</keyword>
<dbReference type="EMBL" id="HF951689">
    <property type="protein sequence ID" value="CCW36338.1"/>
    <property type="molecule type" value="Genomic_DNA"/>
</dbReference>
<dbReference type="InterPro" id="IPR030048">
    <property type="entry name" value="SurE"/>
</dbReference>
<evidence type="ECO:0000256" key="9">
    <source>
        <dbReference type="HAMAP-Rule" id="MF_00060"/>
    </source>
</evidence>
<dbReference type="NCBIfam" id="NF001490">
    <property type="entry name" value="PRK00346.1-4"/>
    <property type="match status" value="1"/>
</dbReference>
<proteinExistence type="inferred from homology"/>
<dbReference type="PANTHER" id="PTHR30457:SF0">
    <property type="entry name" value="PHOSPHATASE, PUTATIVE (AFU_ORTHOLOGUE AFUA_4G01070)-RELATED"/>
    <property type="match status" value="1"/>
</dbReference>
<dbReference type="HAMAP" id="MF_00060">
    <property type="entry name" value="SurE"/>
    <property type="match status" value="1"/>
</dbReference>
<comment type="cofactor">
    <cofactor evidence="2">
        <name>Mg(2+)</name>
        <dbReference type="ChEBI" id="CHEBI:18420"/>
    </cofactor>
</comment>
<gene>
    <name evidence="9" type="primary">surE</name>
    <name evidence="11" type="ORF">CCALI_02544</name>
</gene>
<dbReference type="Pfam" id="PF01975">
    <property type="entry name" value="SurE"/>
    <property type="match status" value="1"/>
</dbReference>
<comment type="cofactor">
    <cofactor evidence="9">
        <name>a divalent metal cation</name>
        <dbReference type="ChEBI" id="CHEBI:60240"/>
    </cofactor>
    <text evidence="9">Binds 1 divalent metal cation per subunit.</text>
</comment>
<dbReference type="Proteomes" id="UP000014227">
    <property type="component" value="Chromosome I"/>
</dbReference>
<keyword evidence="8 9" id="KW-0378">Hydrolase</keyword>
<dbReference type="Gene3D" id="3.40.1210.10">
    <property type="entry name" value="Survival protein SurE-like phosphatase/nucleotidase"/>
    <property type="match status" value="1"/>
</dbReference>
<comment type="catalytic activity">
    <reaction evidence="1 9">
        <text>a ribonucleoside 5'-phosphate + H2O = a ribonucleoside + phosphate</text>
        <dbReference type="Rhea" id="RHEA:12484"/>
        <dbReference type="ChEBI" id="CHEBI:15377"/>
        <dbReference type="ChEBI" id="CHEBI:18254"/>
        <dbReference type="ChEBI" id="CHEBI:43474"/>
        <dbReference type="ChEBI" id="CHEBI:58043"/>
        <dbReference type="EC" id="3.1.3.5"/>
    </reaction>
</comment>
<dbReference type="NCBIfam" id="TIGR00087">
    <property type="entry name" value="surE"/>
    <property type="match status" value="1"/>
</dbReference>
<dbReference type="InterPro" id="IPR036523">
    <property type="entry name" value="SurE-like_sf"/>
</dbReference>
<dbReference type="STRING" id="454171.CP488_01549"/>
<keyword evidence="6 9" id="KW-0479">Metal-binding</keyword>
<feature type="binding site" evidence="9">
    <location>
        <position position="95"/>
    </location>
    <ligand>
        <name>a divalent metal cation</name>
        <dbReference type="ChEBI" id="CHEBI:60240"/>
    </ligand>
</feature>
<feature type="binding site" evidence="9">
    <location>
        <position position="39"/>
    </location>
    <ligand>
        <name>a divalent metal cation</name>
        <dbReference type="ChEBI" id="CHEBI:60240"/>
    </ligand>
</feature>
<feature type="domain" description="Survival protein SurE-like phosphatase/nucleotidase" evidence="10">
    <location>
        <begin position="3"/>
        <end position="192"/>
    </location>
</feature>
<feature type="binding site" evidence="9">
    <location>
        <position position="8"/>
    </location>
    <ligand>
        <name>a divalent metal cation</name>
        <dbReference type="ChEBI" id="CHEBI:60240"/>
    </ligand>
</feature>
<dbReference type="GO" id="GO:0046872">
    <property type="term" value="F:metal ion binding"/>
    <property type="evidence" value="ECO:0007669"/>
    <property type="project" value="UniProtKB-UniRule"/>
</dbReference>
<evidence type="ECO:0000256" key="4">
    <source>
        <dbReference type="ARBA" id="ARBA00011062"/>
    </source>
</evidence>
<dbReference type="GO" id="GO:0005737">
    <property type="term" value="C:cytoplasm"/>
    <property type="evidence" value="ECO:0007669"/>
    <property type="project" value="UniProtKB-SubCell"/>
</dbReference>
<name>S0EXV3_CHTCT</name>
<dbReference type="HOGENOM" id="CLU_045192_1_0_0"/>
<dbReference type="PANTHER" id="PTHR30457">
    <property type="entry name" value="5'-NUCLEOTIDASE SURE"/>
    <property type="match status" value="1"/>
</dbReference>
<evidence type="ECO:0000256" key="1">
    <source>
        <dbReference type="ARBA" id="ARBA00000815"/>
    </source>
</evidence>
<keyword evidence="5 9" id="KW-0963">Cytoplasm</keyword>
<evidence type="ECO:0000313" key="12">
    <source>
        <dbReference type="Proteomes" id="UP000014227"/>
    </source>
</evidence>
<dbReference type="AlphaFoldDB" id="S0EXV3"/>
<sequence>MRILLTNDDGVQAAGLHAARRALGRIGEVFVVAPERPRSAVGHSITLHKPLRLTAITFPDGAEGFACNGTPADCVALGYEVVMSGRCDLVVSGINAGANLGWDVVYSGTVAGAREGAVLGIPSLAVSLCLPENVAANTISFEPIATFIGQVAERIQRYGLPPHVLLNINIPYKPDASELPIAITRQGRREYVNRIAVREDPYGRPYYWLGGSVRPEEPEPGSDVYAVQHGAISITPIHLDMTAYSLMEALQGWGWETFPIEERDHEAT</sequence>
<dbReference type="RefSeq" id="WP_016483848.1">
    <property type="nucleotide sequence ID" value="NC_021487.1"/>
</dbReference>
<reference evidence="12" key="1">
    <citation type="submission" date="2013-03" db="EMBL/GenBank/DDBJ databases">
        <title>Genome sequence of Chthonomonas calidirosea, the first sequenced genome from the Armatimonadetes phylum (formally candidate division OP10).</title>
        <authorList>
            <person name="Lee K.C.Y."/>
            <person name="Morgan X.C."/>
            <person name="Dunfield P.F."/>
            <person name="Tamas I."/>
            <person name="Houghton K.M."/>
            <person name="Vyssotski M."/>
            <person name="Ryan J.L.J."/>
            <person name="Lagutin K."/>
            <person name="McDonald I.R."/>
            <person name="Stott M.B."/>
        </authorList>
    </citation>
    <scope>NUCLEOTIDE SEQUENCE [LARGE SCALE GENOMIC DNA]</scope>
    <source>
        <strain evidence="12">DSM 23976 / ICMP 18418 / T49</strain>
    </source>
</reference>
<comment type="similarity">
    <text evidence="4 9">Belongs to the SurE nucleotidase family.</text>
</comment>
<evidence type="ECO:0000313" key="11">
    <source>
        <dbReference type="EMBL" id="CCW36338.1"/>
    </source>
</evidence>
<dbReference type="eggNOG" id="COG0496">
    <property type="taxonomic scope" value="Bacteria"/>
</dbReference>
<evidence type="ECO:0000256" key="7">
    <source>
        <dbReference type="ARBA" id="ARBA00022741"/>
    </source>
</evidence>
<dbReference type="OrthoDB" id="9780815at2"/>
<evidence type="ECO:0000256" key="2">
    <source>
        <dbReference type="ARBA" id="ARBA00001946"/>
    </source>
</evidence>
<evidence type="ECO:0000259" key="10">
    <source>
        <dbReference type="Pfam" id="PF01975"/>
    </source>
</evidence>
<comment type="function">
    <text evidence="9">Nucleotidase that shows phosphatase activity on nucleoside 5'-monophosphates.</text>
</comment>
<comment type="subcellular location">
    <subcellularLocation>
        <location evidence="3 9">Cytoplasm</location>
    </subcellularLocation>
</comment>
<dbReference type="KEGG" id="ccz:CCALI_02544"/>
<keyword evidence="12" id="KW-1185">Reference proteome</keyword>
<evidence type="ECO:0000256" key="6">
    <source>
        <dbReference type="ARBA" id="ARBA00022723"/>
    </source>
</evidence>
<dbReference type="GO" id="GO:0000166">
    <property type="term" value="F:nucleotide binding"/>
    <property type="evidence" value="ECO:0007669"/>
    <property type="project" value="UniProtKB-KW"/>
</dbReference>